<feature type="domain" description="Bacterial toxin RNase RnlA/LsoA DBD" evidence="1">
    <location>
        <begin position="30"/>
        <end position="154"/>
    </location>
</feature>
<gene>
    <name evidence="2" type="ORF">O970_03370</name>
</gene>
<dbReference type="Proteomes" id="UP000506160">
    <property type="component" value="Unassembled WGS sequence"/>
</dbReference>
<keyword evidence="3" id="KW-1185">Reference proteome</keyword>
<organism evidence="2 3">
    <name type="scientific">Candidatus Schmidhempelia bombi str. Bimp</name>
    <dbReference type="NCBI Taxonomy" id="1387197"/>
    <lineage>
        <taxon>Bacteria</taxon>
        <taxon>Pseudomonadati</taxon>
        <taxon>Pseudomonadota</taxon>
        <taxon>Gammaproteobacteria</taxon>
        <taxon>Orbales</taxon>
        <taxon>Orbaceae</taxon>
        <taxon>Candidatus Schmidhempelia</taxon>
    </lineage>
</organism>
<comment type="caution">
    <text evidence="2">The sequence shown here is derived from an EMBL/GenBank/DDBJ whole genome shotgun (WGS) entry which is preliminary data.</text>
</comment>
<reference evidence="2 3" key="1">
    <citation type="journal article" date="2014" name="Appl. Environ. Microbiol.">
        <title>Genomic features of a bumble bee symbiont reflect its host environment.</title>
        <authorList>
            <person name="Martinson V.G."/>
            <person name="Magoc T."/>
            <person name="Koch H."/>
            <person name="Salzberg S.L."/>
            <person name="Moran N.A."/>
        </authorList>
    </citation>
    <scope>NUCLEOTIDE SEQUENCE [LARGE SCALE GENOMIC DNA]</scope>
    <source>
        <strain evidence="2 3">Bimp</strain>
    </source>
</reference>
<dbReference type="EMBL" id="AWGA01000035">
    <property type="protein sequence ID" value="TEA27520.1"/>
    <property type="molecule type" value="Genomic_DNA"/>
</dbReference>
<evidence type="ECO:0000313" key="2">
    <source>
        <dbReference type="EMBL" id="TEA27520.1"/>
    </source>
</evidence>
<sequence length="184" mass="21650">MSALLDRKGLEMVLMRQDSNRSEVLNIKMAEFHLKSKIGEDIFERFPKNIKSLLLSSFCVKFSSPPLPDYCMLLYPEFRSLEGMIKEKLSNYNLVASEHDDIESFGCFFLKTQNGSFIIKQKYQSNILDKVIQNRLSDAYSFFNKHRNRLFHMDEHVDSSRMISDMNEMNRISETIYTHLKNLI</sequence>
<dbReference type="GO" id="GO:0004521">
    <property type="term" value="F:RNA endonuclease activity"/>
    <property type="evidence" value="ECO:0007669"/>
    <property type="project" value="InterPro"/>
</dbReference>
<dbReference type="InterPro" id="IPR043994">
    <property type="entry name" value="RnlA/LsoA-toxin_DBD"/>
</dbReference>
<dbReference type="Pfam" id="PF19034">
    <property type="entry name" value="RnlA-toxin_DBD"/>
    <property type="match status" value="1"/>
</dbReference>
<dbReference type="AlphaFoldDB" id="A0AB94IDH8"/>
<dbReference type="RefSeq" id="WP_024495761.1">
    <property type="nucleotide sequence ID" value="NZ_AWGA01000035.1"/>
</dbReference>
<accession>A0AB94IDH8</accession>
<proteinExistence type="predicted"/>
<name>A0AB94IDH8_9GAMM</name>
<dbReference type="Gene3D" id="6.10.250.2650">
    <property type="match status" value="1"/>
</dbReference>
<evidence type="ECO:0000313" key="3">
    <source>
        <dbReference type="Proteomes" id="UP000506160"/>
    </source>
</evidence>
<protein>
    <recommendedName>
        <fullName evidence="1">Bacterial toxin RNase RnlA/LsoA DBD domain-containing protein</fullName>
    </recommendedName>
</protein>
<dbReference type="Gene3D" id="1.10.8.1130">
    <property type="entry name" value="Bacterial toxin RNase RnlA/LsoA, C-terminal Dmd-binding domain"/>
    <property type="match status" value="1"/>
</dbReference>
<evidence type="ECO:0000259" key="1">
    <source>
        <dbReference type="Pfam" id="PF19034"/>
    </source>
</evidence>